<reference evidence="4" key="2">
    <citation type="submission" date="2025-08" db="UniProtKB">
        <authorList>
            <consortium name="RefSeq"/>
        </authorList>
    </citation>
    <scope>IDENTIFICATION</scope>
    <source>
        <tissue evidence="4">Leaf</tissue>
    </source>
</reference>
<dbReference type="RefSeq" id="XP_018458236.1">
    <property type="nucleotide sequence ID" value="XM_018602734.1"/>
</dbReference>
<evidence type="ECO:0000313" key="3">
    <source>
        <dbReference type="Proteomes" id="UP000504610"/>
    </source>
</evidence>
<dbReference type="AlphaFoldDB" id="A0A6J0LEE6"/>
<dbReference type="GeneID" id="108829076"/>
<dbReference type="SUPFAM" id="SSF53098">
    <property type="entry name" value="Ribonuclease H-like"/>
    <property type="match status" value="1"/>
</dbReference>
<dbReference type="KEGG" id="rsz:108829076"/>
<name>A0A6J0LEE6_RAPSA</name>
<dbReference type="PANTHER" id="PTHR34146:SF11">
    <property type="entry name" value="RIBONUCLEASE H-LIKE SUPERFAMILY PROTEIN"/>
    <property type="match status" value="1"/>
</dbReference>
<dbReference type="InterPro" id="IPR036397">
    <property type="entry name" value="RNaseH_sf"/>
</dbReference>
<protein>
    <submittedName>
        <fullName evidence="4">Uncharacterized protein LOC108829076</fullName>
    </submittedName>
</protein>
<dbReference type="OrthoDB" id="1111847at2759"/>
<organism evidence="3 4">
    <name type="scientific">Raphanus sativus</name>
    <name type="common">Radish</name>
    <name type="synonym">Raphanus raphanistrum var. sativus</name>
    <dbReference type="NCBI Taxonomy" id="3726"/>
    <lineage>
        <taxon>Eukaryota</taxon>
        <taxon>Viridiplantae</taxon>
        <taxon>Streptophyta</taxon>
        <taxon>Embryophyta</taxon>
        <taxon>Tracheophyta</taxon>
        <taxon>Spermatophyta</taxon>
        <taxon>Magnoliopsida</taxon>
        <taxon>eudicotyledons</taxon>
        <taxon>Gunneridae</taxon>
        <taxon>Pentapetalae</taxon>
        <taxon>rosids</taxon>
        <taxon>malvids</taxon>
        <taxon>Brassicales</taxon>
        <taxon>Brassicaceae</taxon>
        <taxon>Brassiceae</taxon>
        <taxon>Raphanus</taxon>
    </lineage>
</organism>
<feature type="domain" description="Reverse transcriptase zinc-binding" evidence="2">
    <location>
        <begin position="169"/>
        <end position="259"/>
    </location>
</feature>
<evidence type="ECO:0000259" key="1">
    <source>
        <dbReference type="Pfam" id="PF13456"/>
    </source>
</evidence>
<dbReference type="InterPro" id="IPR012337">
    <property type="entry name" value="RNaseH-like_sf"/>
</dbReference>
<dbReference type="InterPro" id="IPR002156">
    <property type="entry name" value="RNaseH_domain"/>
</dbReference>
<dbReference type="GO" id="GO:0004523">
    <property type="term" value="F:RNA-DNA hybrid ribonuclease activity"/>
    <property type="evidence" value="ECO:0007669"/>
    <property type="project" value="InterPro"/>
</dbReference>
<evidence type="ECO:0000313" key="4">
    <source>
        <dbReference type="RefSeq" id="XP_018458236.1"/>
    </source>
</evidence>
<dbReference type="Proteomes" id="UP000504610">
    <property type="component" value="Chromosome 6"/>
</dbReference>
<evidence type="ECO:0000259" key="2">
    <source>
        <dbReference type="Pfam" id="PF13966"/>
    </source>
</evidence>
<accession>A0A6J0LEE6</accession>
<reference evidence="3" key="1">
    <citation type="journal article" date="2019" name="Database">
        <title>The radish genome database (RadishGD): an integrated information resource for radish genomics.</title>
        <authorList>
            <person name="Yu H.J."/>
            <person name="Baek S."/>
            <person name="Lee Y.J."/>
            <person name="Cho A."/>
            <person name="Mun J.H."/>
        </authorList>
    </citation>
    <scope>NUCLEOTIDE SEQUENCE [LARGE SCALE GENOMIC DNA]</scope>
    <source>
        <strain evidence="3">cv. WK10039</strain>
    </source>
</reference>
<gene>
    <name evidence="4" type="primary">LOC108829076</name>
</gene>
<dbReference type="InterPro" id="IPR026960">
    <property type="entry name" value="RVT-Znf"/>
</dbReference>
<dbReference type="CDD" id="cd06222">
    <property type="entry name" value="RNase_H_like"/>
    <property type="match status" value="1"/>
</dbReference>
<dbReference type="PANTHER" id="PTHR34146">
    <property type="entry name" value="POLYNUCLEOTIDYL TRANSFERASE, RIBONUCLEASE H-LIKE SUPERFAMILY PROTEIN-RELATED"/>
    <property type="match status" value="1"/>
</dbReference>
<keyword evidence="3" id="KW-1185">Reference proteome</keyword>
<dbReference type="Pfam" id="PF13966">
    <property type="entry name" value="zf-RVT"/>
    <property type="match status" value="1"/>
</dbReference>
<dbReference type="Gene3D" id="3.30.420.10">
    <property type="entry name" value="Ribonuclease H-like superfamily/Ribonuclease H"/>
    <property type="match status" value="1"/>
</dbReference>
<dbReference type="Pfam" id="PF13456">
    <property type="entry name" value="RVT_3"/>
    <property type="match status" value="1"/>
</dbReference>
<proteinExistence type="predicted"/>
<dbReference type="GO" id="GO:0003676">
    <property type="term" value="F:nucleic acid binding"/>
    <property type="evidence" value="ECO:0007669"/>
    <property type="project" value="InterPro"/>
</dbReference>
<dbReference type="InterPro" id="IPR044730">
    <property type="entry name" value="RNase_H-like_dom_plant"/>
</dbReference>
<sequence>MTKPKSVGSLGFRDIQFFNQALVAKQAWKVLTKPGSLLAKILLGKYCHKQSLLTVNAPTNCSHGWRSLLHGRDLLKGYLGKAIGNGCTTSVWKDTWVSLTSQVKPYGPIAEADMDLTVSDLLTDDMQWNTKRLKEVLPLLVDQIKCIKPSSTGAEDVFIWQPTSSGDYTTKSGYAVAATKGSTLLVPNSDLFNWIRDVWATECSPKMKVFTWSIIQRALPLGENLQSRGIHAQAKCIRCNELETAKHIFFDCPFAKEVWSLILLKEVVHLATATDFKEAVVAFKRAVCLPPSGITGSILPWISWTLWTARNTLIFKKRHLTKEEVATKGLRLAREWCQTQNQTAKMEKSIHVGPTRVKNRHADPTIPTCKSDAAWAKDTQKAGLAWIINGPEEAPIKQGSTVQDFVTLPIVTEALALRLGLIAAVNLGLPRIKMLSENATLIRAINNDAQNKEIYGIVRDIQQISSVFVDISFVFLSRSQNNQADSLAKQVLAGSVSSGCPLG</sequence>
<feature type="domain" description="RNase H type-1" evidence="1">
    <location>
        <begin position="371"/>
        <end position="490"/>
    </location>
</feature>